<proteinExistence type="predicted"/>
<protein>
    <recommendedName>
        <fullName evidence="1">DUF1996 domain-containing protein</fullName>
    </recommendedName>
</protein>
<dbReference type="InterPro" id="IPR018535">
    <property type="entry name" value="DUF1996"/>
</dbReference>
<accession>A0A1I1UNF8</accession>
<keyword evidence="3" id="KW-1185">Reference proteome</keyword>
<dbReference type="Proteomes" id="UP000198716">
    <property type="component" value="Unassembled WGS sequence"/>
</dbReference>
<reference evidence="3" key="1">
    <citation type="submission" date="2016-10" db="EMBL/GenBank/DDBJ databases">
        <authorList>
            <person name="Varghese N."/>
            <person name="Submissions S."/>
        </authorList>
    </citation>
    <scope>NUCLEOTIDE SEQUENCE [LARGE SCALE GENOMIC DNA]</scope>
    <source>
        <strain evidence="3">DSM 45004</strain>
    </source>
</reference>
<evidence type="ECO:0000259" key="1">
    <source>
        <dbReference type="Pfam" id="PF09362"/>
    </source>
</evidence>
<dbReference type="PANTHER" id="PTHR43662">
    <property type="match status" value="1"/>
</dbReference>
<organism evidence="2 3">
    <name type="scientific">Actinopolyspora alba</name>
    <dbReference type="NCBI Taxonomy" id="673379"/>
    <lineage>
        <taxon>Bacteria</taxon>
        <taxon>Bacillati</taxon>
        <taxon>Actinomycetota</taxon>
        <taxon>Actinomycetes</taxon>
        <taxon>Actinopolysporales</taxon>
        <taxon>Actinopolysporaceae</taxon>
        <taxon>Actinopolyspora</taxon>
        <taxon>Actinopolyspora alba group</taxon>
    </lineage>
</organism>
<dbReference type="EMBL" id="FOMZ01000002">
    <property type="protein sequence ID" value="SFD72234.1"/>
    <property type="molecule type" value="Genomic_DNA"/>
</dbReference>
<dbReference type="AlphaFoldDB" id="A0A1I1UNF8"/>
<gene>
    <name evidence="2" type="ORF">SAMN04487819_102309</name>
</gene>
<evidence type="ECO:0000313" key="3">
    <source>
        <dbReference type="Proteomes" id="UP000198716"/>
    </source>
</evidence>
<sequence>MEGWECGNDTHNWNFPASGCPEGSQLNIRFQAPSCWDGVHLDSVDHRSHMAYPTDGACPDTHPVAVPMLEFKMAFPVDGDMSDVRLASGEGYSWHYDFINAWDPRTL</sequence>
<dbReference type="Pfam" id="PF09362">
    <property type="entry name" value="DUF1996"/>
    <property type="match status" value="1"/>
</dbReference>
<dbReference type="PANTHER" id="PTHR43662:SF3">
    <property type="entry name" value="DOMAIN PROTEIN, PUTATIVE (AFU_ORTHOLOGUE AFUA_6G11970)-RELATED"/>
    <property type="match status" value="1"/>
</dbReference>
<evidence type="ECO:0000313" key="2">
    <source>
        <dbReference type="EMBL" id="SFD72234.1"/>
    </source>
</evidence>
<name>A0A1I1UNF8_9ACTN</name>
<feature type="domain" description="DUF1996" evidence="1">
    <location>
        <begin position="7"/>
        <end position="102"/>
    </location>
</feature>